<dbReference type="SMART" id="SM01190">
    <property type="entry name" value="EMP24_GP25L"/>
    <property type="match status" value="1"/>
</dbReference>
<keyword evidence="6 10" id="KW-1133">Transmembrane helix</keyword>
<dbReference type="PROSITE" id="PS50866">
    <property type="entry name" value="GOLD"/>
    <property type="match status" value="1"/>
</dbReference>
<keyword evidence="3" id="KW-0217">Developmental protein</keyword>
<dbReference type="Pfam" id="PF01105">
    <property type="entry name" value="EMP24_GP25L"/>
    <property type="match status" value="1"/>
</dbReference>
<comment type="subcellular location">
    <subcellularLocation>
        <location evidence="8">Endomembrane system</location>
        <topology evidence="8">Single-pass membrane protein</topology>
    </subcellularLocation>
    <subcellularLocation>
        <location evidence="1 9">Membrane</location>
        <topology evidence="1 9">Single-pass type I membrane protein</topology>
    </subcellularLocation>
</comment>
<dbReference type="InterPro" id="IPR009038">
    <property type="entry name" value="GOLD_dom"/>
</dbReference>
<gene>
    <name evidence="13" type="primary">Dgri\GH20543</name>
    <name evidence="13" type="ORF">Dgri_GH20543</name>
</gene>
<evidence type="ECO:0000256" key="9">
    <source>
        <dbReference type="RuleBase" id="RU003827"/>
    </source>
</evidence>
<dbReference type="InterPro" id="IPR036598">
    <property type="entry name" value="GOLD_dom_sf"/>
</dbReference>
<evidence type="ECO:0000256" key="3">
    <source>
        <dbReference type="ARBA" id="ARBA00022473"/>
    </source>
</evidence>
<dbReference type="Proteomes" id="UP000001070">
    <property type="component" value="Unassembled WGS sequence"/>
</dbReference>
<dbReference type="FunCoup" id="B4J8K9">
    <property type="interactions" value="364"/>
</dbReference>
<name>B4J8K9_DROGR</name>
<evidence type="ECO:0000256" key="6">
    <source>
        <dbReference type="ARBA" id="ARBA00022989"/>
    </source>
</evidence>
<evidence type="ECO:0000256" key="11">
    <source>
        <dbReference type="SAM" id="SignalP"/>
    </source>
</evidence>
<evidence type="ECO:0000256" key="10">
    <source>
        <dbReference type="SAM" id="Phobius"/>
    </source>
</evidence>
<evidence type="ECO:0000256" key="7">
    <source>
        <dbReference type="ARBA" id="ARBA00023136"/>
    </source>
</evidence>
<protein>
    <submittedName>
        <fullName evidence="13">GH20543</fullName>
    </submittedName>
</protein>
<evidence type="ECO:0000256" key="2">
    <source>
        <dbReference type="ARBA" id="ARBA00007104"/>
    </source>
</evidence>
<feature type="signal peptide" evidence="11">
    <location>
        <begin position="1"/>
        <end position="17"/>
    </location>
</feature>
<evidence type="ECO:0000256" key="8">
    <source>
        <dbReference type="ARBA" id="ARBA00037847"/>
    </source>
</evidence>
<dbReference type="GO" id="GO:0012505">
    <property type="term" value="C:endomembrane system"/>
    <property type="evidence" value="ECO:0007669"/>
    <property type="project" value="UniProtKB-SubCell"/>
</dbReference>
<dbReference type="InterPro" id="IPR015720">
    <property type="entry name" value="Emp24-like"/>
</dbReference>
<evidence type="ECO:0000256" key="4">
    <source>
        <dbReference type="ARBA" id="ARBA00022692"/>
    </source>
</evidence>
<dbReference type="PANTHER" id="PTHR22811">
    <property type="entry name" value="TRANSMEMBRANE EMP24 DOMAIN-CONTAINING PROTEIN"/>
    <property type="match status" value="1"/>
</dbReference>
<dbReference type="OrthoDB" id="62956at2759"/>
<reference evidence="13 14" key="1">
    <citation type="journal article" date="2007" name="Nature">
        <title>Evolution of genes and genomes on the Drosophila phylogeny.</title>
        <authorList>
            <consortium name="Drosophila 12 Genomes Consortium"/>
            <person name="Clark A.G."/>
            <person name="Eisen M.B."/>
            <person name="Smith D.R."/>
            <person name="Bergman C.M."/>
            <person name="Oliver B."/>
            <person name="Markow T.A."/>
            <person name="Kaufman T.C."/>
            <person name="Kellis M."/>
            <person name="Gelbart W."/>
            <person name="Iyer V.N."/>
            <person name="Pollard D.A."/>
            <person name="Sackton T.B."/>
            <person name="Larracuente A.M."/>
            <person name="Singh N.D."/>
            <person name="Abad J.P."/>
            <person name="Abt D.N."/>
            <person name="Adryan B."/>
            <person name="Aguade M."/>
            <person name="Akashi H."/>
            <person name="Anderson W.W."/>
            <person name="Aquadro C.F."/>
            <person name="Ardell D.H."/>
            <person name="Arguello R."/>
            <person name="Artieri C.G."/>
            <person name="Barbash D.A."/>
            <person name="Barker D."/>
            <person name="Barsanti P."/>
            <person name="Batterham P."/>
            <person name="Batzoglou S."/>
            <person name="Begun D."/>
            <person name="Bhutkar A."/>
            <person name="Blanco E."/>
            <person name="Bosak S.A."/>
            <person name="Bradley R.K."/>
            <person name="Brand A.D."/>
            <person name="Brent M.R."/>
            <person name="Brooks A.N."/>
            <person name="Brown R.H."/>
            <person name="Butlin R.K."/>
            <person name="Caggese C."/>
            <person name="Calvi B.R."/>
            <person name="Bernardo de Carvalho A."/>
            <person name="Caspi A."/>
            <person name="Castrezana S."/>
            <person name="Celniker S.E."/>
            <person name="Chang J.L."/>
            <person name="Chapple C."/>
            <person name="Chatterji S."/>
            <person name="Chinwalla A."/>
            <person name="Civetta A."/>
            <person name="Clifton S.W."/>
            <person name="Comeron J.M."/>
            <person name="Costello J.C."/>
            <person name="Coyne J.A."/>
            <person name="Daub J."/>
            <person name="David R.G."/>
            <person name="Delcher A.L."/>
            <person name="Delehaunty K."/>
            <person name="Do C.B."/>
            <person name="Ebling H."/>
            <person name="Edwards K."/>
            <person name="Eickbush T."/>
            <person name="Evans J.D."/>
            <person name="Filipski A."/>
            <person name="Findeiss S."/>
            <person name="Freyhult E."/>
            <person name="Fulton L."/>
            <person name="Fulton R."/>
            <person name="Garcia A.C."/>
            <person name="Gardiner A."/>
            <person name="Garfield D.A."/>
            <person name="Garvin B.E."/>
            <person name="Gibson G."/>
            <person name="Gilbert D."/>
            <person name="Gnerre S."/>
            <person name="Godfrey J."/>
            <person name="Good R."/>
            <person name="Gotea V."/>
            <person name="Gravely B."/>
            <person name="Greenberg A.J."/>
            <person name="Griffiths-Jones S."/>
            <person name="Gross S."/>
            <person name="Guigo R."/>
            <person name="Gustafson E.A."/>
            <person name="Haerty W."/>
            <person name="Hahn M.W."/>
            <person name="Halligan D.L."/>
            <person name="Halpern A.L."/>
            <person name="Halter G.M."/>
            <person name="Han M.V."/>
            <person name="Heger A."/>
            <person name="Hillier L."/>
            <person name="Hinrichs A.S."/>
            <person name="Holmes I."/>
            <person name="Hoskins R.A."/>
            <person name="Hubisz M.J."/>
            <person name="Hultmark D."/>
            <person name="Huntley M.A."/>
            <person name="Jaffe D.B."/>
            <person name="Jagadeeshan S."/>
            <person name="Jeck W.R."/>
            <person name="Johnson J."/>
            <person name="Jones C.D."/>
            <person name="Jordan W.C."/>
            <person name="Karpen G.H."/>
            <person name="Kataoka E."/>
            <person name="Keightley P.D."/>
            <person name="Kheradpour P."/>
            <person name="Kirkness E.F."/>
            <person name="Koerich L.B."/>
            <person name="Kristiansen K."/>
            <person name="Kudrna D."/>
            <person name="Kulathinal R.J."/>
            <person name="Kumar S."/>
            <person name="Kwok R."/>
            <person name="Lander E."/>
            <person name="Langley C.H."/>
            <person name="Lapoint R."/>
            <person name="Lazzaro B.P."/>
            <person name="Lee S.J."/>
            <person name="Levesque L."/>
            <person name="Li R."/>
            <person name="Lin C.F."/>
            <person name="Lin M.F."/>
            <person name="Lindblad-Toh K."/>
            <person name="Llopart A."/>
            <person name="Long M."/>
            <person name="Low L."/>
            <person name="Lozovsky E."/>
            <person name="Lu J."/>
            <person name="Luo M."/>
            <person name="Machado C.A."/>
            <person name="Makalowski W."/>
            <person name="Marzo M."/>
            <person name="Matsuda M."/>
            <person name="Matzkin L."/>
            <person name="McAllister B."/>
            <person name="McBride C.S."/>
            <person name="McKernan B."/>
            <person name="McKernan K."/>
            <person name="Mendez-Lago M."/>
            <person name="Minx P."/>
            <person name="Mollenhauer M.U."/>
            <person name="Montooth K."/>
            <person name="Mount S.M."/>
            <person name="Mu X."/>
            <person name="Myers E."/>
            <person name="Negre B."/>
            <person name="Newfeld S."/>
            <person name="Nielsen R."/>
            <person name="Noor M.A."/>
            <person name="O'Grady P."/>
            <person name="Pachter L."/>
            <person name="Papaceit M."/>
            <person name="Parisi M.J."/>
            <person name="Parisi M."/>
            <person name="Parts L."/>
            <person name="Pedersen J.S."/>
            <person name="Pesole G."/>
            <person name="Phillippy A.M."/>
            <person name="Ponting C.P."/>
            <person name="Pop M."/>
            <person name="Porcelli D."/>
            <person name="Powell J.R."/>
            <person name="Prohaska S."/>
            <person name="Pruitt K."/>
            <person name="Puig M."/>
            <person name="Quesneville H."/>
            <person name="Ram K.R."/>
            <person name="Rand D."/>
            <person name="Rasmussen M.D."/>
            <person name="Reed L.K."/>
            <person name="Reenan R."/>
            <person name="Reily A."/>
            <person name="Remington K.A."/>
            <person name="Rieger T.T."/>
            <person name="Ritchie M.G."/>
            <person name="Robin C."/>
            <person name="Rogers Y.H."/>
            <person name="Rohde C."/>
            <person name="Rozas J."/>
            <person name="Rubenfield M.J."/>
            <person name="Ruiz A."/>
            <person name="Russo S."/>
            <person name="Salzberg S.L."/>
            <person name="Sanchez-Gracia A."/>
            <person name="Saranga D.J."/>
            <person name="Sato H."/>
            <person name="Schaeffer S.W."/>
            <person name="Schatz M.C."/>
            <person name="Schlenke T."/>
            <person name="Schwartz R."/>
            <person name="Segarra C."/>
            <person name="Singh R.S."/>
            <person name="Sirot L."/>
            <person name="Sirota M."/>
            <person name="Sisneros N.B."/>
            <person name="Smith C.D."/>
            <person name="Smith T.F."/>
            <person name="Spieth J."/>
            <person name="Stage D.E."/>
            <person name="Stark A."/>
            <person name="Stephan W."/>
            <person name="Strausberg R.L."/>
            <person name="Strempel S."/>
            <person name="Sturgill D."/>
            <person name="Sutton G."/>
            <person name="Sutton G.G."/>
            <person name="Tao W."/>
            <person name="Teichmann S."/>
            <person name="Tobari Y.N."/>
            <person name="Tomimura Y."/>
            <person name="Tsolas J.M."/>
            <person name="Valente V.L."/>
            <person name="Venter E."/>
            <person name="Venter J.C."/>
            <person name="Vicario S."/>
            <person name="Vieira F.G."/>
            <person name="Vilella A.J."/>
            <person name="Villasante A."/>
            <person name="Walenz B."/>
            <person name="Wang J."/>
            <person name="Wasserman M."/>
            <person name="Watts T."/>
            <person name="Wilson D."/>
            <person name="Wilson R.K."/>
            <person name="Wing R.A."/>
            <person name="Wolfner M.F."/>
            <person name="Wong A."/>
            <person name="Wong G.K."/>
            <person name="Wu C.I."/>
            <person name="Wu G."/>
            <person name="Yamamoto D."/>
            <person name="Yang H.P."/>
            <person name="Yang S.P."/>
            <person name="Yorke J.A."/>
            <person name="Yoshida K."/>
            <person name="Zdobnov E."/>
            <person name="Zhang P."/>
            <person name="Zhang Y."/>
            <person name="Zimin A.V."/>
            <person name="Baldwin J."/>
            <person name="Abdouelleil A."/>
            <person name="Abdulkadir J."/>
            <person name="Abebe A."/>
            <person name="Abera B."/>
            <person name="Abreu J."/>
            <person name="Acer S.C."/>
            <person name="Aftuck L."/>
            <person name="Alexander A."/>
            <person name="An P."/>
            <person name="Anderson E."/>
            <person name="Anderson S."/>
            <person name="Arachi H."/>
            <person name="Azer M."/>
            <person name="Bachantsang P."/>
            <person name="Barry A."/>
            <person name="Bayul T."/>
            <person name="Berlin A."/>
            <person name="Bessette D."/>
            <person name="Bloom T."/>
            <person name="Blye J."/>
            <person name="Boguslavskiy L."/>
            <person name="Bonnet C."/>
            <person name="Boukhgalter B."/>
            <person name="Bourzgui I."/>
            <person name="Brown A."/>
            <person name="Cahill P."/>
            <person name="Channer S."/>
            <person name="Cheshatsang Y."/>
            <person name="Chuda L."/>
            <person name="Citroen M."/>
            <person name="Collymore A."/>
            <person name="Cooke P."/>
            <person name="Costello M."/>
            <person name="D'Aco K."/>
            <person name="Daza R."/>
            <person name="De Haan G."/>
            <person name="DeGray S."/>
            <person name="DeMaso C."/>
            <person name="Dhargay N."/>
            <person name="Dooley K."/>
            <person name="Dooley E."/>
            <person name="Doricent M."/>
            <person name="Dorje P."/>
            <person name="Dorjee K."/>
            <person name="Dupes A."/>
            <person name="Elong R."/>
            <person name="Falk J."/>
            <person name="Farina A."/>
            <person name="Faro S."/>
            <person name="Ferguson D."/>
            <person name="Fisher S."/>
            <person name="Foley C.D."/>
            <person name="Franke A."/>
            <person name="Friedrich D."/>
            <person name="Gadbois L."/>
            <person name="Gearin G."/>
            <person name="Gearin C.R."/>
            <person name="Giannoukos G."/>
            <person name="Goode T."/>
            <person name="Graham J."/>
            <person name="Grandbois E."/>
            <person name="Grewal S."/>
            <person name="Gyaltsen K."/>
            <person name="Hafez N."/>
            <person name="Hagos B."/>
            <person name="Hall J."/>
            <person name="Henson C."/>
            <person name="Hollinger A."/>
            <person name="Honan T."/>
            <person name="Huard M.D."/>
            <person name="Hughes L."/>
            <person name="Hurhula B."/>
            <person name="Husby M.E."/>
            <person name="Kamat A."/>
            <person name="Kanga B."/>
            <person name="Kashin S."/>
            <person name="Khazanovich D."/>
            <person name="Kisner P."/>
            <person name="Lance K."/>
            <person name="Lara M."/>
            <person name="Lee W."/>
            <person name="Lennon N."/>
            <person name="Letendre F."/>
            <person name="LeVine R."/>
            <person name="Lipovsky A."/>
            <person name="Liu X."/>
            <person name="Liu J."/>
            <person name="Liu S."/>
            <person name="Lokyitsang T."/>
            <person name="Lokyitsang Y."/>
            <person name="Lubonja R."/>
            <person name="Lui A."/>
            <person name="MacDonald P."/>
            <person name="Magnisalis V."/>
            <person name="Maru K."/>
            <person name="Matthews C."/>
            <person name="McCusker W."/>
            <person name="McDonough S."/>
            <person name="Mehta T."/>
            <person name="Meldrim J."/>
            <person name="Meneus L."/>
            <person name="Mihai O."/>
            <person name="Mihalev A."/>
            <person name="Mihova T."/>
            <person name="Mittelman R."/>
            <person name="Mlenga V."/>
            <person name="Montmayeur A."/>
            <person name="Mulrain L."/>
            <person name="Navidi A."/>
            <person name="Naylor J."/>
            <person name="Negash T."/>
            <person name="Nguyen T."/>
            <person name="Nguyen N."/>
            <person name="Nicol R."/>
            <person name="Norbu C."/>
            <person name="Norbu N."/>
            <person name="Novod N."/>
            <person name="O'Neill B."/>
            <person name="Osman S."/>
            <person name="Markiewicz E."/>
            <person name="Oyono O.L."/>
            <person name="Patti C."/>
            <person name="Phunkhang P."/>
            <person name="Pierre F."/>
            <person name="Priest M."/>
            <person name="Raghuraman S."/>
            <person name="Rege F."/>
            <person name="Reyes R."/>
            <person name="Rise C."/>
            <person name="Rogov P."/>
            <person name="Ross K."/>
            <person name="Ryan E."/>
            <person name="Settipalli S."/>
            <person name="Shea T."/>
            <person name="Sherpa N."/>
            <person name="Shi L."/>
            <person name="Shih D."/>
            <person name="Sparrow T."/>
            <person name="Spaulding J."/>
            <person name="Stalker J."/>
            <person name="Stange-Thomann N."/>
            <person name="Stavropoulos S."/>
            <person name="Stone C."/>
            <person name="Strader C."/>
            <person name="Tesfaye S."/>
            <person name="Thomson T."/>
            <person name="Thoulutsang Y."/>
            <person name="Thoulutsang D."/>
            <person name="Topham K."/>
            <person name="Topping I."/>
            <person name="Tsamla T."/>
            <person name="Vassiliev H."/>
            <person name="Vo A."/>
            <person name="Wangchuk T."/>
            <person name="Wangdi T."/>
            <person name="Weiand M."/>
            <person name="Wilkinson J."/>
            <person name="Wilson A."/>
            <person name="Yadav S."/>
            <person name="Young G."/>
            <person name="Yu Q."/>
            <person name="Zembek L."/>
            <person name="Zhong D."/>
            <person name="Zimmer A."/>
            <person name="Zwirko Z."/>
            <person name="Jaffe D.B."/>
            <person name="Alvarez P."/>
            <person name="Brockman W."/>
            <person name="Butler J."/>
            <person name="Chin C."/>
            <person name="Gnerre S."/>
            <person name="Grabherr M."/>
            <person name="Kleber M."/>
            <person name="Mauceli E."/>
            <person name="MacCallum I."/>
        </authorList>
    </citation>
    <scope>NUCLEOTIDE SEQUENCE [LARGE SCALE GENOMIC DNA]</scope>
    <source>
        <strain evidence="14">Tucson 15287-2541.00</strain>
    </source>
</reference>
<proteinExistence type="inferred from homology"/>
<evidence type="ECO:0000256" key="1">
    <source>
        <dbReference type="ARBA" id="ARBA00004479"/>
    </source>
</evidence>
<dbReference type="EMBL" id="CH916367">
    <property type="protein sequence ID" value="EDW01276.1"/>
    <property type="molecule type" value="Genomic_DNA"/>
</dbReference>
<feature type="transmembrane region" description="Helical" evidence="10">
    <location>
        <begin position="171"/>
        <end position="193"/>
    </location>
</feature>
<sequence length="203" mass="23485">MFAFLMCFLIICRVVCGFLITVDSHETVCFFDRAQEKDKVTISFEVMEGGFKDIAVHISGPNDDRLYEAESETSGKYTFAAINDGQYTLCFDNEKSTLTPKILMFHFIVVRDLTHYNDPHKRSDDVIEQSVLQANINELASLMTAIKYEQEYMHGRYKGHQEINDSAHFRIVAWSIFGPSLLLTMTLLEIYYLKRFFEVKCVV</sequence>
<dbReference type="AlphaFoldDB" id="B4J8K9"/>
<keyword evidence="7 10" id="KW-0472">Membrane</keyword>
<evidence type="ECO:0000313" key="13">
    <source>
        <dbReference type="EMBL" id="EDW01276.1"/>
    </source>
</evidence>
<dbReference type="HOGENOM" id="CLU_066963_4_1_1"/>
<keyword evidence="4 9" id="KW-0812">Transmembrane</keyword>
<dbReference type="eggNOG" id="KOG1692">
    <property type="taxonomic scope" value="Eukaryota"/>
</dbReference>
<evidence type="ECO:0000313" key="14">
    <source>
        <dbReference type="Proteomes" id="UP000001070"/>
    </source>
</evidence>
<dbReference type="SUPFAM" id="SSF101576">
    <property type="entry name" value="Supernatant protein factor (SPF), C-terminal domain"/>
    <property type="match status" value="1"/>
</dbReference>
<evidence type="ECO:0000259" key="12">
    <source>
        <dbReference type="PROSITE" id="PS50866"/>
    </source>
</evidence>
<accession>B4J8K9</accession>
<dbReference type="PhylomeDB" id="B4J8K9"/>
<organism evidence="14">
    <name type="scientific">Drosophila grimshawi</name>
    <name type="common">Hawaiian fruit fly</name>
    <name type="synonym">Idiomyia grimshawi</name>
    <dbReference type="NCBI Taxonomy" id="7222"/>
    <lineage>
        <taxon>Eukaryota</taxon>
        <taxon>Metazoa</taxon>
        <taxon>Ecdysozoa</taxon>
        <taxon>Arthropoda</taxon>
        <taxon>Hexapoda</taxon>
        <taxon>Insecta</taxon>
        <taxon>Pterygota</taxon>
        <taxon>Neoptera</taxon>
        <taxon>Endopterygota</taxon>
        <taxon>Diptera</taxon>
        <taxon>Brachycera</taxon>
        <taxon>Muscomorpha</taxon>
        <taxon>Ephydroidea</taxon>
        <taxon>Drosophilidae</taxon>
        <taxon>Drosophila</taxon>
        <taxon>Hawaiian Drosophila</taxon>
    </lineage>
</organism>
<dbReference type="GO" id="GO:0016020">
    <property type="term" value="C:membrane"/>
    <property type="evidence" value="ECO:0007669"/>
    <property type="project" value="UniProtKB-SubCell"/>
</dbReference>
<comment type="similarity">
    <text evidence="2 9">Belongs to the EMP24/GP25L family.</text>
</comment>
<dbReference type="STRING" id="7222.B4J8K9"/>
<evidence type="ECO:0000256" key="5">
    <source>
        <dbReference type="ARBA" id="ARBA00022729"/>
    </source>
</evidence>
<dbReference type="InParanoid" id="B4J8K9"/>
<dbReference type="OMA" id="YMKAITN"/>
<feature type="chain" id="PRO_5002808352" evidence="11">
    <location>
        <begin position="18"/>
        <end position="203"/>
    </location>
</feature>
<keyword evidence="5 11" id="KW-0732">Signal</keyword>
<feature type="domain" description="GOLD" evidence="12">
    <location>
        <begin position="27"/>
        <end position="109"/>
    </location>
</feature>
<keyword evidence="14" id="KW-1185">Reference proteome</keyword>